<proteinExistence type="predicted"/>
<feature type="transmembrane region" description="Helical" evidence="1">
    <location>
        <begin position="281"/>
        <end position="304"/>
    </location>
</feature>
<feature type="transmembrane region" description="Helical" evidence="1">
    <location>
        <begin position="28"/>
        <end position="47"/>
    </location>
</feature>
<evidence type="ECO:0000313" key="2">
    <source>
        <dbReference type="EMBL" id="PIR88443.1"/>
    </source>
</evidence>
<reference evidence="3" key="1">
    <citation type="submission" date="2017-09" db="EMBL/GenBank/DDBJ databases">
        <title>Depth-based differentiation of microbial function through sediment-hosted aquifers and enrichment of novel symbionts in the deep terrestrial subsurface.</title>
        <authorList>
            <person name="Probst A.J."/>
            <person name="Ladd B."/>
            <person name="Jarett J.K."/>
            <person name="Geller-Mcgrath D.E."/>
            <person name="Sieber C.M.K."/>
            <person name="Emerson J.B."/>
            <person name="Anantharaman K."/>
            <person name="Thomas B.C."/>
            <person name="Malmstrom R."/>
            <person name="Stieglmeier M."/>
            <person name="Klingl A."/>
            <person name="Woyke T."/>
            <person name="Ryan C.M."/>
            <person name="Banfield J.F."/>
        </authorList>
    </citation>
    <scope>NUCLEOTIDE SEQUENCE [LARGE SCALE GENOMIC DNA]</scope>
</reference>
<sequence>MLKKDLNNLEVFPESLSKRVSFNYSRKYLILFAGLGFFASLLLGFLMREFLVLPTLTSAFWLCIGAAILALILVFQNLFVCSTQTFLWASVVEAFGLSIFLFKFFHPWTVFALVALLATVLFGHREAHRDLNDRVKVRIQDFIRKVLIFSTRATAIFFALFLLGIYVSNGISRPAFDFFVEINKPTLEPFLGPIDLNLQANDFFTEVAKEQINRQFSGTEQFQHLASEGGLEEAYVGAGRELRNQVVEVTKLPVRADESASEYFYRLSSEKLPKPGTNNQLGFLGFMVVMVLVVYWALMFFLTIARILILSPLSWLIYRILAAMGVVYIERVMAEKEELTIK</sequence>
<comment type="caution">
    <text evidence="2">The sequence shown here is derived from an EMBL/GenBank/DDBJ whole genome shotgun (WGS) entry which is preliminary data.</text>
</comment>
<dbReference type="AlphaFoldDB" id="A0A2H0UPY2"/>
<keyword evidence="1" id="KW-0812">Transmembrane</keyword>
<feature type="transmembrane region" description="Helical" evidence="1">
    <location>
        <begin position="146"/>
        <end position="167"/>
    </location>
</feature>
<name>A0A2H0UPY2_9BACT</name>
<protein>
    <submittedName>
        <fullName evidence="2">Uncharacterized protein</fullName>
    </submittedName>
</protein>
<keyword evidence="1" id="KW-0472">Membrane</keyword>
<evidence type="ECO:0000313" key="3">
    <source>
        <dbReference type="Proteomes" id="UP000229615"/>
    </source>
</evidence>
<organism evidence="2 3">
    <name type="scientific">Candidatus Harrisonbacteria bacterium CG10_big_fil_rev_8_21_14_0_10_44_23</name>
    <dbReference type="NCBI Taxonomy" id="1974585"/>
    <lineage>
        <taxon>Bacteria</taxon>
        <taxon>Candidatus Harrisoniibacteriota</taxon>
    </lineage>
</organism>
<dbReference type="EMBL" id="PFBB01000023">
    <property type="protein sequence ID" value="PIR88443.1"/>
    <property type="molecule type" value="Genomic_DNA"/>
</dbReference>
<gene>
    <name evidence="2" type="ORF">COU09_02095</name>
</gene>
<keyword evidence="1" id="KW-1133">Transmembrane helix</keyword>
<feature type="transmembrane region" description="Helical" evidence="1">
    <location>
        <begin position="316"/>
        <end position="334"/>
    </location>
</feature>
<dbReference type="Proteomes" id="UP000229615">
    <property type="component" value="Unassembled WGS sequence"/>
</dbReference>
<feature type="transmembrane region" description="Helical" evidence="1">
    <location>
        <begin position="108"/>
        <end position="125"/>
    </location>
</feature>
<feature type="transmembrane region" description="Helical" evidence="1">
    <location>
        <begin position="86"/>
        <end position="102"/>
    </location>
</feature>
<feature type="transmembrane region" description="Helical" evidence="1">
    <location>
        <begin position="59"/>
        <end position="79"/>
    </location>
</feature>
<accession>A0A2H0UPY2</accession>
<evidence type="ECO:0000256" key="1">
    <source>
        <dbReference type="SAM" id="Phobius"/>
    </source>
</evidence>